<reference evidence="1 2" key="1">
    <citation type="submission" date="2015-12" db="EMBL/GenBank/DDBJ databases">
        <title>Diversity of Burkholderia near neighbor genomes.</title>
        <authorList>
            <person name="Sahl J."/>
            <person name="Wagner D."/>
            <person name="Keim P."/>
        </authorList>
    </citation>
    <scope>NUCLEOTIDE SEQUENCE [LARGE SCALE GENOMIC DNA]</scope>
    <source>
        <strain evidence="1 2">BDU6</strain>
    </source>
</reference>
<evidence type="ECO:0000313" key="2">
    <source>
        <dbReference type="Proteomes" id="UP000062519"/>
    </source>
</evidence>
<dbReference type="AlphaFoldDB" id="A0A1B4FKQ2"/>
<name>A0A1B4FKQ2_9BURK</name>
<evidence type="ECO:0000313" key="1">
    <source>
        <dbReference type="EMBL" id="AOJ04251.1"/>
    </source>
</evidence>
<sequence>MRQRRVSWFETACAAPAMSNCMRDAALRCAAATCDAMRRETMRRVAMQRDNATFAAVSLGETSRRSRCTRPPGRQAGCASAAVRRASAAAAAAGFRSMIHSTDFPTFATRR</sequence>
<accession>A0A1B4FKQ2</accession>
<dbReference type="KEGG" id="buu:WS70_20550"/>
<gene>
    <name evidence="1" type="ORF">WS70_20550</name>
</gene>
<dbReference type="EMBL" id="CP013387">
    <property type="protein sequence ID" value="AOJ04251.1"/>
    <property type="molecule type" value="Genomic_DNA"/>
</dbReference>
<organism evidence="1 2">
    <name type="scientific">Burkholderia mayonis</name>
    <dbReference type="NCBI Taxonomy" id="1385591"/>
    <lineage>
        <taxon>Bacteria</taxon>
        <taxon>Pseudomonadati</taxon>
        <taxon>Pseudomonadota</taxon>
        <taxon>Betaproteobacteria</taxon>
        <taxon>Burkholderiales</taxon>
        <taxon>Burkholderiaceae</taxon>
        <taxon>Burkholderia</taxon>
        <taxon>pseudomallei group</taxon>
    </lineage>
</organism>
<proteinExistence type="predicted"/>
<keyword evidence="2" id="KW-1185">Reference proteome</keyword>
<protein>
    <submittedName>
        <fullName evidence="1">Uncharacterized protein</fullName>
    </submittedName>
</protein>
<dbReference type="Proteomes" id="UP000062519">
    <property type="component" value="Chromosome 2"/>
</dbReference>